<protein>
    <recommendedName>
        <fullName evidence="3">DUF761 domain-containing protein</fullName>
    </recommendedName>
</protein>
<dbReference type="KEGG" id="atr:18434547"/>
<reference evidence="2" key="1">
    <citation type="journal article" date="2013" name="Science">
        <title>The Amborella genome and the evolution of flowering plants.</title>
        <authorList>
            <consortium name="Amborella Genome Project"/>
        </authorList>
    </citation>
    <scope>NUCLEOTIDE SEQUENCE [LARGE SCALE GENOMIC DNA]</scope>
</reference>
<proteinExistence type="predicted"/>
<dbReference type="AlphaFoldDB" id="W1PEH3"/>
<dbReference type="InterPro" id="IPR008480">
    <property type="entry name" value="DUF761_pln"/>
</dbReference>
<dbReference type="OrthoDB" id="1512693at2759"/>
<name>W1PEH3_AMBTC</name>
<organism evidence="1 2">
    <name type="scientific">Amborella trichopoda</name>
    <dbReference type="NCBI Taxonomy" id="13333"/>
    <lineage>
        <taxon>Eukaryota</taxon>
        <taxon>Viridiplantae</taxon>
        <taxon>Streptophyta</taxon>
        <taxon>Embryophyta</taxon>
        <taxon>Tracheophyta</taxon>
        <taxon>Spermatophyta</taxon>
        <taxon>Magnoliopsida</taxon>
        <taxon>Amborellales</taxon>
        <taxon>Amborellaceae</taxon>
        <taxon>Amborella</taxon>
    </lineage>
</organism>
<evidence type="ECO:0000313" key="2">
    <source>
        <dbReference type="Proteomes" id="UP000017836"/>
    </source>
</evidence>
<sequence>MELHSPAMAKRLWNLLRLAFFMVRKGLISKRKLVMDMNLMTKRGKLLGKSLQNLVFHHHPSSESTRAFGLQDYEFSCSNSPAIFSHVSKRRHHFPSFPCIHSHVLDEEPRAIVITLPKFSPENRLKSPGNFLNSPEYSIGLPEYSPGMTPLVMASPEYPPENDDSGHVDAEAEEFIKRFYEELRVQSRTARLEYREMEYREMLVRSAS</sequence>
<evidence type="ECO:0000313" key="1">
    <source>
        <dbReference type="EMBL" id="ERN06353.1"/>
    </source>
</evidence>
<dbReference type="EMBL" id="KI393908">
    <property type="protein sequence ID" value="ERN06353.1"/>
    <property type="molecule type" value="Genomic_DNA"/>
</dbReference>
<evidence type="ECO:0008006" key="3">
    <source>
        <dbReference type="Google" id="ProtNLM"/>
    </source>
</evidence>
<keyword evidence="2" id="KW-1185">Reference proteome</keyword>
<dbReference type="PANTHER" id="PTHR33265">
    <property type="entry name" value="AVR9/CF-9 RAPIDLY ELICITED PROTEIN-RELATED"/>
    <property type="match status" value="1"/>
</dbReference>
<dbReference type="Gramene" id="ERN06353">
    <property type="protein sequence ID" value="ERN06353"/>
    <property type="gene ID" value="AMTR_s00016p00243730"/>
</dbReference>
<gene>
    <name evidence="1" type="ORF">AMTR_s00016p00243730</name>
</gene>
<dbReference type="OMA" id="RIWNVLR"/>
<dbReference type="eggNOG" id="ENOG502R8YE">
    <property type="taxonomic scope" value="Eukaryota"/>
</dbReference>
<dbReference type="Pfam" id="PF05553">
    <property type="entry name" value="DUF761"/>
    <property type="match status" value="1"/>
</dbReference>
<accession>W1PEH3</accession>
<dbReference type="Proteomes" id="UP000017836">
    <property type="component" value="Unassembled WGS sequence"/>
</dbReference>
<dbReference type="HOGENOM" id="CLU_084347_1_0_1"/>
<dbReference type="PANTHER" id="PTHR33265:SF6">
    <property type="entry name" value="OS01G0930500 PROTEIN"/>
    <property type="match status" value="1"/>
</dbReference>